<accession>A0A2S9IMI8</accession>
<dbReference type="AlphaFoldDB" id="A0A2S9IMI8"/>
<dbReference type="Proteomes" id="UP000239434">
    <property type="component" value="Unassembled WGS sequence"/>
</dbReference>
<organism evidence="2 3">
    <name type="scientific">Phyllobacterium phragmitis</name>
    <dbReference type="NCBI Taxonomy" id="2670329"/>
    <lineage>
        <taxon>Bacteria</taxon>
        <taxon>Pseudomonadati</taxon>
        <taxon>Pseudomonadota</taxon>
        <taxon>Alphaproteobacteria</taxon>
        <taxon>Hyphomicrobiales</taxon>
        <taxon>Phyllobacteriaceae</taxon>
        <taxon>Phyllobacterium</taxon>
    </lineage>
</organism>
<proteinExistence type="predicted"/>
<dbReference type="PROSITE" id="PS51782">
    <property type="entry name" value="LYSM"/>
    <property type="match status" value="1"/>
</dbReference>
<evidence type="ECO:0000259" key="1">
    <source>
        <dbReference type="PROSITE" id="PS51782"/>
    </source>
</evidence>
<sequence>MAYRIDVNARNRFSENGDTATPIPAAQGEAFRREIALVTREREGGKDQAELGDRVSVVEAGDTLEQIARENHADLAEALAINADEINRNGDLIHPGDIIILPAPEPEIIADTSVDPTGKPAGEEAFIDSLYDRGNQVEYSEPSDGIDAAAETAAMEQDIADYLSALPPEARQAAALRLSQADWVDAGPAGIAVSKAVEAAGLESDPIEVFASELYDHGNALEYADPSAAVDHSRETTALARDIETFLETLPEAERPDALQNLYDRDWRDAGPAQIAIERAAASSGIPLTSTGHNGPEAEAQIRSIVDNARAAGDDPKAQFQAFAESYKNASPEMQEMLLRTGYGNDFIDAMADYATEPLGDFDPSIDNQSKPLETFARLDAMTDGAPPELAAALVSQTTVEIERANSLYQQQAGFSMLGTGGVEAMLKVAERIEGTPLGDSTIERWADMSFYAQHALTRSIGEGGSLQYGLEFAERMGSDTTLLEQDVLPGVRQTQFAANSAVDAYSVHMEELRWLIENHGDTMSPDELQKAIDDYKATMDKPEDGRVEGAWTQTEKQLQEDVAKHGETLLNQMTQLGAFPDEPAEQKALIDNEIKNILNDDRSYLAIQTALRTNPELLDSPAALNFASRQARLTDRGRKLVEEIFTQFVQRDILPKIADFKPGDAASMAEIRDGLEKFRDGKFATLLGVTEKDMNKAIDAIEASLPEAGDTEAITRQKMQDLDTKLKGLDSHQQNGIRSFSSSTIPGQLLRTIGASASAVGLMNSAEAAFTTPNVETILKATFDAAGLAQRSIEIGRGLDMIAPDSFAVRYFDGSLRPGTKFLGAVASVFDGVNSIQAFAGGDPLLGGIHAATAAGGLAATFGAGTIAGPIGLGVVILGVGASMIVEGVRENNKYETSRSAQFLDTSELSVAASQALIDNSGDGHSPVPLLVEYANEKGFDLDDAAHRTAFTDWLNGMSAEQLATLRDNLHHTIDEFGGDATKLEQTATDDYEYTSDILYNQEVVTPRKTFFGERFYVEDGDASPSSVTQIDIALDTLGIPELALPVS</sequence>
<dbReference type="InterPro" id="IPR018392">
    <property type="entry name" value="LysM"/>
</dbReference>
<protein>
    <submittedName>
        <fullName evidence="2">Peptidoglycan-binding protein LysM</fullName>
    </submittedName>
</protein>
<name>A0A2S9IMI8_9HYPH</name>
<comment type="caution">
    <text evidence="2">The sequence shown here is derived from an EMBL/GenBank/DDBJ whole genome shotgun (WGS) entry which is preliminary data.</text>
</comment>
<dbReference type="EMBL" id="PVBR01000017">
    <property type="protein sequence ID" value="PRD41741.1"/>
    <property type="molecule type" value="Genomic_DNA"/>
</dbReference>
<keyword evidence="3" id="KW-1185">Reference proteome</keyword>
<evidence type="ECO:0000313" key="3">
    <source>
        <dbReference type="Proteomes" id="UP000239434"/>
    </source>
</evidence>
<reference evidence="2 3" key="1">
    <citation type="submission" date="2018-02" db="EMBL/GenBank/DDBJ databases">
        <title>The draft genome of Phyllobacterium sp. 1N-3.</title>
        <authorList>
            <person name="Liu L."/>
            <person name="Li L."/>
            <person name="Zhang X."/>
            <person name="Wang T."/>
            <person name="Liang L."/>
        </authorList>
    </citation>
    <scope>NUCLEOTIDE SEQUENCE [LARGE SCALE GENOMIC DNA]</scope>
    <source>
        <strain evidence="2 3">1N-3</strain>
    </source>
</reference>
<evidence type="ECO:0000313" key="2">
    <source>
        <dbReference type="EMBL" id="PRD41741.1"/>
    </source>
</evidence>
<feature type="domain" description="LysM" evidence="1">
    <location>
        <begin position="54"/>
        <end position="101"/>
    </location>
</feature>
<dbReference type="InterPro" id="IPR036779">
    <property type="entry name" value="LysM_dom_sf"/>
</dbReference>
<dbReference type="RefSeq" id="WP_105743699.1">
    <property type="nucleotide sequence ID" value="NZ_PVBR01000017.1"/>
</dbReference>
<dbReference type="Gene3D" id="3.10.350.10">
    <property type="entry name" value="LysM domain"/>
    <property type="match status" value="1"/>
</dbReference>
<gene>
    <name evidence="2" type="ORF">C5748_19970</name>
</gene>
<dbReference type="CDD" id="cd00118">
    <property type="entry name" value="LysM"/>
    <property type="match status" value="1"/>
</dbReference>